<dbReference type="AlphaFoldDB" id="A0A813GP55"/>
<dbReference type="Pfam" id="PF13540">
    <property type="entry name" value="RCC1_2"/>
    <property type="match status" value="2"/>
</dbReference>
<dbReference type="PANTHER" id="PTHR47460">
    <property type="entry name" value="SERINE/THREONINE-PROTEIN KINASE-LIKE PROTEIN ACR4"/>
    <property type="match status" value="1"/>
</dbReference>
<dbReference type="EMBL" id="CAJNNV010029348">
    <property type="protein sequence ID" value="CAE8628113.1"/>
    <property type="molecule type" value="Genomic_DNA"/>
</dbReference>
<protein>
    <recommendedName>
        <fullName evidence="2">non-specific serine/threonine protein kinase</fullName>
        <ecNumber evidence="2">2.7.11.1</ecNumber>
    </recommendedName>
</protein>
<evidence type="ECO:0000256" key="8">
    <source>
        <dbReference type="ARBA" id="ARBA00023170"/>
    </source>
</evidence>
<evidence type="ECO:0000256" key="3">
    <source>
        <dbReference type="ARBA" id="ARBA00022692"/>
    </source>
</evidence>
<dbReference type="PANTHER" id="PTHR47460:SF1">
    <property type="entry name" value="SERINE_THREONINE-PROTEIN KINASE-LIKE PROTEIN ACR4"/>
    <property type="match status" value="1"/>
</dbReference>
<keyword evidence="3" id="KW-0812">Transmembrane</keyword>
<keyword evidence="5" id="KW-1133">Transmembrane helix</keyword>
<keyword evidence="9" id="KW-0325">Glycoprotein</keyword>
<dbReference type="GO" id="GO:0016020">
    <property type="term" value="C:membrane"/>
    <property type="evidence" value="ECO:0007669"/>
    <property type="project" value="UniProtKB-SubCell"/>
</dbReference>
<organism evidence="13 14">
    <name type="scientific">Polarella glacialis</name>
    <name type="common">Dinoflagellate</name>
    <dbReference type="NCBI Taxonomy" id="89957"/>
    <lineage>
        <taxon>Eukaryota</taxon>
        <taxon>Sar</taxon>
        <taxon>Alveolata</taxon>
        <taxon>Dinophyceae</taxon>
        <taxon>Suessiales</taxon>
        <taxon>Suessiaceae</taxon>
        <taxon>Polarella</taxon>
    </lineage>
</organism>
<keyword evidence="8" id="KW-0675">Receptor</keyword>
<evidence type="ECO:0000256" key="1">
    <source>
        <dbReference type="ARBA" id="ARBA00004479"/>
    </source>
</evidence>
<accession>A0A813GP55</accession>
<dbReference type="Pfam" id="PF13205">
    <property type="entry name" value="Big_5"/>
    <property type="match status" value="1"/>
</dbReference>
<evidence type="ECO:0000256" key="7">
    <source>
        <dbReference type="ARBA" id="ARBA00023157"/>
    </source>
</evidence>
<evidence type="ECO:0000313" key="14">
    <source>
        <dbReference type="Proteomes" id="UP000654075"/>
    </source>
</evidence>
<evidence type="ECO:0000313" key="13">
    <source>
        <dbReference type="EMBL" id="CAE8628113.1"/>
    </source>
</evidence>
<dbReference type="Gene3D" id="2.130.10.30">
    <property type="entry name" value="Regulator of chromosome condensation 1/beta-lactamase-inhibitor protein II"/>
    <property type="match status" value="2"/>
</dbReference>
<evidence type="ECO:0000256" key="11">
    <source>
        <dbReference type="ARBA" id="ARBA00048679"/>
    </source>
</evidence>
<evidence type="ECO:0000256" key="9">
    <source>
        <dbReference type="ARBA" id="ARBA00023180"/>
    </source>
</evidence>
<evidence type="ECO:0000256" key="6">
    <source>
        <dbReference type="ARBA" id="ARBA00023136"/>
    </source>
</evidence>
<feature type="domain" description="SbsA Ig-like" evidence="12">
    <location>
        <begin position="1045"/>
        <end position="1160"/>
    </location>
</feature>
<evidence type="ECO:0000256" key="4">
    <source>
        <dbReference type="ARBA" id="ARBA00022729"/>
    </source>
</evidence>
<name>A0A813GP55_POLGL</name>
<dbReference type="OrthoDB" id="61110at2759"/>
<keyword evidence="7" id="KW-1015">Disulfide bond</keyword>
<dbReference type="SUPFAM" id="SSF50985">
    <property type="entry name" value="RCC1/BLIP-II"/>
    <property type="match status" value="2"/>
</dbReference>
<keyword evidence="6" id="KW-0472">Membrane</keyword>
<dbReference type="GO" id="GO:0004674">
    <property type="term" value="F:protein serine/threonine kinase activity"/>
    <property type="evidence" value="ECO:0007669"/>
    <property type="project" value="UniProtKB-KW"/>
</dbReference>
<proteinExistence type="predicted"/>
<dbReference type="Proteomes" id="UP000654075">
    <property type="component" value="Unassembled WGS sequence"/>
</dbReference>
<evidence type="ECO:0000256" key="5">
    <source>
        <dbReference type="ARBA" id="ARBA00022989"/>
    </source>
</evidence>
<comment type="catalytic activity">
    <reaction evidence="10">
        <text>L-threonyl-[protein] + ATP = O-phospho-L-threonyl-[protein] + ADP + H(+)</text>
        <dbReference type="Rhea" id="RHEA:46608"/>
        <dbReference type="Rhea" id="RHEA-COMP:11060"/>
        <dbReference type="Rhea" id="RHEA-COMP:11605"/>
        <dbReference type="ChEBI" id="CHEBI:15378"/>
        <dbReference type="ChEBI" id="CHEBI:30013"/>
        <dbReference type="ChEBI" id="CHEBI:30616"/>
        <dbReference type="ChEBI" id="CHEBI:61977"/>
        <dbReference type="ChEBI" id="CHEBI:456216"/>
        <dbReference type="EC" id="2.7.11.1"/>
    </reaction>
</comment>
<dbReference type="InterPro" id="IPR032812">
    <property type="entry name" value="SbsA_Ig"/>
</dbReference>
<gene>
    <name evidence="13" type="ORF">PGLA1383_LOCUS44791</name>
</gene>
<keyword evidence="4" id="KW-0732">Signal</keyword>
<dbReference type="InterPro" id="IPR009091">
    <property type="entry name" value="RCC1/BLIP-II"/>
</dbReference>
<evidence type="ECO:0000256" key="2">
    <source>
        <dbReference type="ARBA" id="ARBA00012513"/>
    </source>
</evidence>
<sequence>MPGNLSLESFSLQVGSGGTSTTFGSKSNASNVDPQTDFNLLWSESVSPGGEGCRLISIYELSANEASAAEPVLVKSYEGVDLLSRAGALSGSQLTIAQGSDVTLHASLKDQTAYKLVVEEYIVLDVGGEGNARQVVAFTTGDFTEPHLLSSSPAAGDLAWPLSRGITLTFSEAVVANASGLHLRLKRVANSTVENVPCDGSASSSGLRLNIQGSQVQLEGLASVWYACADFQLDADAGCLEDTSVNRNPSSAVPVLQFVTSCVTALSPANDSFQVAMDSQIVLTFSEAVQLAPGGIAYGVSITLEPLGEAARQLGVDDYPFVYASGRDVTIDLACSSKRCKIFAEAAGLSVSTLGLCTGRALQNCRGKVHQVRVGPGAVLRASGAAWPGTSLLSSAGLNGTGAMAAQFVADPYTFTLRLADMTPPKMLLVDATAVSEATVAVKVQLDESGSVFCAAWGGTDGDSCDDDIVLLEQYSENGTCDTNRTTCTDCDPPSFGCFNRTVMWIDDGCQGKFSLKGYELECMSRELDTTIHDGAYKSVLSLGHRHACALQKHTVDTDASCWGKADYIEPVTGLPAAGSFSSISVGFQHTCAVRSVTGSIVCWGTNSFGETDGPAGGGVFWAVTSGYRFSCALYDDTRTVACWGQNGQGQATPPVGVVFLQISAGDGHVCGVRPSDYTAQCWGGNTDGQSTPPAGVAFLARSIGTSVLPHGSLSSGWHHTCGVRSLDGGVTCWGQNTDGQTNAPQDSTFVLVASGRAHSCGLEKAAAGATERKGTVRCWGLNDLGQSSPPLTLPKLSALSTGDDFTCGLALEDGEPFCWGKNDYLQSQPPFALRFGLPDEFITASCALETRPSSRRIRSASGKGDAAATVVTSYDSALGYAEANLLLGGLLEGKTYGVYCTAQDAELPTPNTVNEARVATAGRSVTMPDRTPPTLVVLDAVPSATQGGVLLLTLQLSEPLLKVFCTAVRDREPAPSGREIIASVTAASGFGQAVAGSLTLEVRLQYLAFDQEYDVYCTAQDPAGNWATEASVLRTKMDVHTLFDVTSPRLLSTVPVDGGYAVCAADGGTAGCVTTLRFLFDEDVQRGTGNFSLVCLSNIGYCEDVDVPVDLHTSATGSVTFLGQSLLVQFSQPLVDASQFKVVLSAGAVADLSGNPYALDSTCAAWLPTGAALTGACVDTFSFSTPS</sequence>
<evidence type="ECO:0000256" key="10">
    <source>
        <dbReference type="ARBA" id="ARBA00047899"/>
    </source>
</evidence>
<comment type="caution">
    <text evidence="13">The sequence shown here is derived from an EMBL/GenBank/DDBJ whole genome shotgun (WGS) entry which is preliminary data.</text>
</comment>
<reference evidence="13" key="1">
    <citation type="submission" date="2021-02" db="EMBL/GenBank/DDBJ databases">
        <authorList>
            <person name="Dougan E. K."/>
            <person name="Rhodes N."/>
            <person name="Thang M."/>
            <person name="Chan C."/>
        </authorList>
    </citation>
    <scope>NUCLEOTIDE SEQUENCE</scope>
</reference>
<comment type="subcellular location">
    <subcellularLocation>
        <location evidence="1">Membrane</location>
        <topology evidence="1">Single-pass type I membrane protein</topology>
    </subcellularLocation>
</comment>
<keyword evidence="14" id="KW-1185">Reference proteome</keyword>
<comment type="catalytic activity">
    <reaction evidence="11">
        <text>L-seryl-[protein] + ATP = O-phospho-L-seryl-[protein] + ADP + H(+)</text>
        <dbReference type="Rhea" id="RHEA:17989"/>
        <dbReference type="Rhea" id="RHEA-COMP:9863"/>
        <dbReference type="Rhea" id="RHEA-COMP:11604"/>
        <dbReference type="ChEBI" id="CHEBI:15378"/>
        <dbReference type="ChEBI" id="CHEBI:29999"/>
        <dbReference type="ChEBI" id="CHEBI:30616"/>
        <dbReference type="ChEBI" id="CHEBI:83421"/>
        <dbReference type="ChEBI" id="CHEBI:456216"/>
        <dbReference type="EC" id="2.7.11.1"/>
    </reaction>
</comment>
<dbReference type="EC" id="2.7.11.1" evidence="2"/>
<evidence type="ECO:0000259" key="12">
    <source>
        <dbReference type="Pfam" id="PF13205"/>
    </source>
</evidence>
<dbReference type="OMA" id="MQMEVES"/>